<evidence type="ECO:0000313" key="3">
    <source>
        <dbReference type="Proteomes" id="UP000240883"/>
    </source>
</evidence>
<dbReference type="Proteomes" id="UP000240883">
    <property type="component" value="Unassembled WGS sequence"/>
</dbReference>
<dbReference type="InterPro" id="IPR052109">
    <property type="entry name" value="SRRM_Domain-Containing"/>
</dbReference>
<keyword evidence="3" id="KW-1185">Reference proteome</keyword>
<feature type="compositionally biased region" description="Basic residues" evidence="1">
    <location>
        <begin position="119"/>
        <end position="128"/>
    </location>
</feature>
<dbReference type="Gene3D" id="3.80.10.10">
    <property type="entry name" value="Ribonuclease Inhibitor"/>
    <property type="match status" value="1"/>
</dbReference>
<protein>
    <submittedName>
        <fullName evidence="2">Uncharacterized protein</fullName>
    </submittedName>
</protein>
<accession>A0A2T2N5K8</accession>
<dbReference type="OrthoDB" id="5395390at2759"/>
<feature type="region of interest" description="Disordered" evidence="1">
    <location>
        <begin position="1"/>
        <end position="158"/>
    </location>
</feature>
<organism evidence="2 3">
    <name type="scientific">Corynespora cassiicola Philippines</name>
    <dbReference type="NCBI Taxonomy" id="1448308"/>
    <lineage>
        <taxon>Eukaryota</taxon>
        <taxon>Fungi</taxon>
        <taxon>Dikarya</taxon>
        <taxon>Ascomycota</taxon>
        <taxon>Pezizomycotina</taxon>
        <taxon>Dothideomycetes</taxon>
        <taxon>Pleosporomycetidae</taxon>
        <taxon>Pleosporales</taxon>
        <taxon>Corynesporascaceae</taxon>
        <taxon>Corynespora</taxon>
    </lineage>
</organism>
<sequence length="721" mass="81988">MSKRKRDPISYKEPSSDIDLSDDSENGTPSSKRVQPSRRSARQQNSQPESSRHRHRAVSPAPPAADEPTHESKALSLRRKRKVSYRDVTTDDESDEDFELEQGPESKGQPRALRPGRSPSKKRARGRPKGVLGAPLKRRPDTQGSQKPTEPMLSDGVKPPLASLPYHVLLQVFVYASHPLHDENMAPTASISWLVQMARTCQAFTKPALTALYRNPPIFALKQNRKALVQHLISPPPGAREDYAVMVKRLELDATQMSALTDATHSVTDLASLVSSLKTLKEIDISDPIDKPPYRERLRRARRWYYPDELFTALHESEARLKSWRWNSTFCAQDPLWIKDIHADKAFQSLQDLTLTKFHSDESRKPDDVQPTPEELLGSALAVLPNLRYLTFETCTAVNGRLLPLLPKNLVYLNFTNCRDLISEALQGFLATHGARLEELILNHDQSLDLAFLVDLKQSCPRLEVLRMDLNYYSSLAMSADNEPLYDYLLGEDEVPTWPSTLRIIDLEYLRNWTSGAATTFFTSLINSAEELPWLREITILAMVDVDWRQRAEFRKKWTATFQKVFARKMTLPAPHLVSLRAFREWKAAQGSKAEKNDSFLDVEPDVAEAPEAENNYSGVPVPTTSRKNNKSDEKWNPKRLRSRPKASASYDETSDNASDSEEVLDEEVGFVQGRCHTVVFRIDNFRPREEIYDEADFLDAERSGDEDWDGNDVVDDGYAW</sequence>
<dbReference type="PANTHER" id="PTHR34755">
    <property type="entry name" value="SERINE/ARGININE REPETITIVE MATRIX PROTEIN 3-RELATED"/>
    <property type="match status" value="1"/>
</dbReference>
<dbReference type="PANTHER" id="PTHR34755:SF4">
    <property type="entry name" value="F-BOX DOMAIN-CONTAINING PROTEIN"/>
    <property type="match status" value="1"/>
</dbReference>
<feature type="compositionally biased region" description="Acidic residues" evidence="1">
    <location>
        <begin position="653"/>
        <end position="663"/>
    </location>
</feature>
<dbReference type="AlphaFoldDB" id="A0A2T2N5K8"/>
<evidence type="ECO:0000313" key="2">
    <source>
        <dbReference type="EMBL" id="PSN60308.1"/>
    </source>
</evidence>
<feature type="compositionally biased region" description="Acidic residues" evidence="1">
    <location>
        <begin position="90"/>
        <end position="102"/>
    </location>
</feature>
<dbReference type="STRING" id="1448308.A0A2T2N5K8"/>
<name>A0A2T2N5K8_CORCC</name>
<gene>
    <name evidence="2" type="ORF">BS50DRAFT_640374</name>
</gene>
<proteinExistence type="predicted"/>
<feature type="region of interest" description="Disordered" evidence="1">
    <location>
        <begin position="610"/>
        <end position="663"/>
    </location>
</feature>
<evidence type="ECO:0000256" key="1">
    <source>
        <dbReference type="SAM" id="MobiDB-lite"/>
    </source>
</evidence>
<dbReference type="InterPro" id="IPR032675">
    <property type="entry name" value="LRR_dom_sf"/>
</dbReference>
<dbReference type="EMBL" id="KZ678150">
    <property type="protein sequence ID" value="PSN60308.1"/>
    <property type="molecule type" value="Genomic_DNA"/>
</dbReference>
<dbReference type="SUPFAM" id="SSF52047">
    <property type="entry name" value="RNI-like"/>
    <property type="match status" value="1"/>
</dbReference>
<reference evidence="2 3" key="1">
    <citation type="journal article" date="2018" name="Front. Microbiol.">
        <title>Genome-Wide Analysis of Corynespora cassiicola Leaf Fall Disease Putative Effectors.</title>
        <authorList>
            <person name="Lopez D."/>
            <person name="Ribeiro S."/>
            <person name="Label P."/>
            <person name="Fumanal B."/>
            <person name="Venisse J.S."/>
            <person name="Kohler A."/>
            <person name="de Oliveira R.R."/>
            <person name="Labutti K."/>
            <person name="Lipzen A."/>
            <person name="Lail K."/>
            <person name="Bauer D."/>
            <person name="Ohm R.A."/>
            <person name="Barry K.W."/>
            <person name="Spatafora J."/>
            <person name="Grigoriev I.V."/>
            <person name="Martin F.M."/>
            <person name="Pujade-Renaud V."/>
        </authorList>
    </citation>
    <scope>NUCLEOTIDE SEQUENCE [LARGE SCALE GENOMIC DNA]</scope>
    <source>
        <strain evidence="2 3">Philippines</strain>
    </source>
</reference>